<proteinExistence type="predicted"/>
<name>A0A3A3FY53_9BURK</name>
<sequence length="766" mass="84299">MRGRPPANLANRPRARRLPELAVLAVLAALLPAAAPLAAGEWRAVPDQDLSIRPGNILDFSALVEAGPAGKHGRPIATPDGHIAFEKKPARRQRFLCASQPYGVEEGFPEHETADRYARQLRLHGYNLARFHFVENVLMHGRSKDFDFDPVQLDRFHYFLAALKREGIYWMLDAMTSWNGAYGDVGPDRWADRRNVKLGVYLDPQDQQHWRQMVDQVLAVKNPYTGISPLQDPALLAVITVNEGGLNSLLNHQASPALNQEFGRWLVRQHGSVEHALKKWGVNAAGAGAVALPRREWTSSPRMADAQRFYFNMQARTHQWMSAHLRNRGYPGMISGFDNWFTVQDIATRAQLDLVAAHAYHDEPSAFVAPGSSIRQASSLPDKLAYIRDLAAGRYWNKPFAVTEFDQPFWNRYRFESGLAMGAYAALQDWDAICRHASGPIELEYGNNRGARHQYLFPYAAGADPVARAGETLAALLFLRGDVQASVHRLAIMLGNAYVFERQGGIGQLPEDIKQLALVSGIGVLWQGGGHDGKQGGAASATAMKMDLSINPDNAAPTGMARIARKIGKLLAIDPGGLGQERIDELKQAAILPKSNASNVNDGILESDTGQIHLDAKKRTLRVASTRTEAAAFELALPDGLRNLRIRESSGPALLSASSMDGAPLDSSTRILLIFAADARNSGMEFTDTEGRVLKKLGGRPVMLKTAKIRFQLRHAKPDRMRLFALKLNGERGVELPLKKSADLLDIELDTANLPAGPTTYFELAR</sequence>
<dbReference type="RefSeq" id="WP_119784527.1">
    <property type="nucleotide sequence ID" value="NZ_QYUQ01000002.1"/>
</dbReference>
<keyword evidence="1" id="KW-0378">Hydrolase</keyword>
<comment type="caution">
    <text evidence="1">The sequence shown here is derived from an EMBL/GenBank/DDBJ whole genome shotgun (WGS) entry which is preliminary data.</text>
</comment>
<keyword evidence="2" id="KW-1185">Reference proteome</keyword>
<dbReference type="Gene3D" id="3.20.20.80">
    <property type="entry name" value="Glycosidases"/>
    <property type="match status" value="1"/>
</dbReference>
<reference evidence="2" key="1">
    <citation type="submission" date="2018-09" db="EMBL/GenBank/DDBJ databases">
        <authorList>
            <person name="Zhu H."/>
        </authorList>
    </citation>
    <scope>NUCLEOTIDE SEQUENCE [LARGE SCALE GENOMIC DNA]</scope>
    <source>
        <strain evidence="2">K1S02-23</strain>
    </source>
</reference>
<dbReference type="InterPro" id="IPR017853">
    <property type="entry name" value="GH"/>
</dbReference>
<dbReference type="OrthoDB" id="9771116at2"/>
<protein>
    <submittedName>
        <fullName evidence="1">Glycoside hydrolase</fullName>
    </submittedName>
</protein>
<dbReference type="Proteomes" id="UP000266327">
    <property type="component" value="Unassembled WGS sequence"/>
</dbReference>
<dbReference type="SUPFAM" id="SSF51445">
    <property type="entry name" value="(Trans)glycosidases"/>
    <property type="match status" value="1"/>
</dbReference>
<accession>A0A3A3FY53</accession>
<dbReference type="EMBL" id="QYUQ01000002">
    <property type="protein sequence ID" value="RJG01077.1"/>
    <property type="molecule type" value="Genomic_DNA"/>
</dbReference>
<evidence type="ECO:0000313" key="1">
    <source>
        <dbReference type="EMBL" id="RJG01077.1"/>
    </source>
</evidence>
<evidence type="ECO:0000313" key="2">
    <source>
        <dbReference type="Proteomes" id="UP000266327"/>
    </source>
</evidence>
<gene>
    <name evidence="1" type="ORF">D3878_05335</name>
</gene>
<dbReference type="GO" id="GO:0016787">
    <property type="term" value="F:hydrolase activity"/>
    <property type="evidence" value="ECO:0007669"/>
    <property type="project" value="UniProtKB-KW"/>
</dbReference>
<dbReference type="AlphaFoldDB" id="A0A3A3FY53"/>
<organism evidence="1 2">
    <name type="scientific">Noviherbaspirillum sedimenti</name>
    <dbReference type="NCBI Taxonomy" id="2320865"/>
    <lineage>
        <taxon>Bacteria</taxon>
        <taxon>Pseudomonadati</taxon>
        <taxon>Pseudomonadota</taxon>
        <taxon>Betaproteobacteria</taxon>
        <taxon>Burkholderiales</taxon>
        <taxon>Oxalobacteraceae</taxon>
        <taxon>Noviherbaspirillum</taxon>
    </lineage>
</organism>